<evidence type="ECO:0000313" key="3">
    <source>
        <dbReference type="Proteomes" id="UP001306508"/>
    </source>
</evidence>
<dbReference type="AlphaFoldDB" id="A0AAN7WIA7"/>
<keyword evidence="3" id="KW-1185">Reference proteome</keyword>
<proteinExistence type="predicted"/>
<feature type="compositionally biased region" description="Acidic residues" evidence="1">
    <location>
        <begin position="8"/>
        <end position="22"/>
    </location>
</feature>
<dbReference type="EMBL" id="JAWIZZ010000040">
    <property type="protein sequence ID" value="KAK5780575.1"/>
    <property type="molecule type" value="Genomic_DNA"/>
</dbReference>
<dbReference type="InterPro" id="IPR038322">
    <property type="entry name" value="Pex19_C_sf"/>
</dbReference>
<feature type="compositionally biased region" description="Basic and acidic residues" evidence="1">
    <location>
        <begin position="23"/>
        <end position="51"/>
    </location>
</feature>
<sequence length="364" mass="42471">MKMSDKELDYDDLDALLEDESEDFNKDNSKDENCNNQKDHTEPNSTDDRVDFSTVIGNTMSRLNNMKLKDKKEDILQASQGSIANDFFSGGGAELFNDLIMMMQTKENFYDEIVILRDHLDEWIKQNPNSKIIKDRELQLDNLNKRISIYERQDYTDAKYGEELKKLALEYVQIPHPFVNSDQPQQGEGEGEGAYKFDEEDELIALLSKELMKKETIYESAIEYREDLKQWIKEHSDADERVLESRKQELTIYDEVIAVYDSPDYSPDNEQLNEKVMGILEKTKYLYEPLPLAKRGFNNKDEKPGDGEPYYQLKQEFFDTIEKFTTKAMEEINTFDKNDASEGGMSSKEQKELLQEMEQNCSPQ</sequence>
<evidence type="ECO:0000256" key="1">
    <source>
        <dbReference type="SAM" id="MobiDB-lite"/>
    </source>
</evidence>
<reference evidence="3" key="1">
    <citation type="submission" date="2023-07" db="EMBL/GenBank/DDBJ databases">
        <title>A draft genome of Kazachstania heterogenica Y-27499.</title>
        <authorList>
            <person name="Donic C."/>
            <person name="Kralova J.S."/>
            <person name="Fidel L."/>
            <person name="Ben-Dor S."/>
            <person name="Jung S."/>
        </authorList>
    </citation>
    <scope>NUCLEOTIDE SEQUENCE [LARGE SCALE GENOMIC DNA]</scope>
    <source>
        <strain evidence="3">Y27499</strain>
    </source>
</reference>
<name>A0AAN7WIA7_9SACH</name>
<protein>
    <submittedName>
        <fullName evidence="2">Uncharacterized protein</fullName>
    </submittedName>
</protein>
<organism evidence="2 3">
    <name type="scientific">Arxiozyma heterogenica</name>
    <dbReference type="NCBI Taxonomy" id="278026"/>
    <lineage>
        <taxon>Eukaryota</taxon>
        <taxon>Fungi</taxon>
        <taxon>Dikarya</taxon>
        <taxon>Ascomycota</taxon>
        <taxon>Saccharomycotina</taxon>
        <taxon>Saccharomycetes</taxon>
        <taxon>Saccharomycetales</taxon>
        <taxon>Saccharomycetaceae</taxon>
        <taxon>Arxiozyma</taxon>
    </lineage>
</organism>
<accession>A0AAN7WIA7</accession>
<feature type="region of interest" description="Disordered" evidence="1">
    <location>
        <begin position="335"/>
        <end position="364"/>
    </location>
</feature>
<dbReference type="GO" id="GO:0005777">
    <property type="term" value="C:peroxisome"/>
    <property type="evidence" value="ECO:0007669"/>
    <property type="project" value="InterPro"/>
</dbReference>
<dbReference type="InterPro" id="IPR006708">
    <property type="entry name" value="Pex19"/>
</dbReference>
<dbReference type="Gene3D" id="1.20.120.900">
    <property type="entry name" value="Pex19, mPTS binding domain"/>
    <property type="match status" value="1"/>
</dbReference>
<dbReference type="Pfam" id="PF04614">
    <property type="entry name" value="Pex19"/>
    <property type="match status" value="1"/>
</dbReference>
<feature type="region of interest" description="Disordered" evidence="1">
    <location>
        <begin position="1"/>
        <end position="51"/>
    </location>
</feature>
<comment type="caution">
    <text evidence="2">The sequence shown here is derived from an EMBL/GenBank/DDBJ whole genome shotgun (WGS) entry which is preliminary data.</text>
</comment>
<gene>
    <name evidence="2" type="ORF">RI543_001697</name>
</gene>
<dbReference type="Proteomes" id="UP001306508">
    <property type="component" value="Unassembled WGS sequence"/>
</dbReference>
<evidence type="ECO:0000313" key="2">
    <source>
        <dbReference type="EMBL" id="KAK5780575.1"/>
    </source>
</evidence>